<comment type="pathway">
    <text evidence="2 12">Amino-acid biosynthesis; L-lysine biosynthesis via DAP pathway; (S)-tetrahydrodipicolinate from L-aspartate: step 3/4.</text>
</comment>
<evidence type="ECO:0000256" key="8">
    <source>
        <dbReference type="ARBA" id="ARBA00023154"/>
    </source>
</evidence>
<evidence type="ECO:0000256" key="7">
    <source>
        <dbReference type="ARBA" id="ARBA00022915"/>
    </source>
</evidence>
<comment type="caution">
    <text evidence="12">Was originally thought to be a dihydrodipicolinate synthase (DHDPS), catalyzing the condensation of (S)-aspartate-beta-semialdehyde [(S)-ASA] and pyruvate to dihydrodipicolinate (DHDP). However, it was shown in E.coli that the product of the enzymatic reaction is not dihydrodipicolinate but in fact (4S)-4-hydroxy-2,3,4,5-tetrahydro-(2S)-dipicolinic acid (HTPA), and that the consecutive dehydration reaction leading to DHDP is not spontaneous but catalyzed by DapB.</text>
</comment>
<evidence type="ECO:0000256" key="12">
    <source>
        <dbReference type="HAMAP-Rule" id="MF_00418"/>
    </source>
</evidence>
<dbReference type="InterPro" id="IPR013785">
    <property type="entry name" value="Aldolase_TIM"/>
</dbReference>
<dbReference type="Proteomes" id="UP000469440">
    <property type="component" value="Unassembled WGS sequence"/>
</dbReference>
<dbReference type="PANTHER" id="PTHR12128:SF66">
    <property type="entry name" value="4-HYDROXY-2-OXOGLUTARATE ALDOLASE, MITOCHONDRIAL"/>
    <property type="match status" value="1"/>
</dbReference>
<evidence type="ECO:0000256" key="13">
    <source>
        <dbReference type="PIRNR" id="PIRNR001365"/>
    </source>
</evidence>
<dbReference type="UniPathway" id="UPA00034">
    <property type="reaction ID" value="UER00017"/>
</dbReference>
<evidence type="ECO:0000256" key="3">
    <source>
        <dbReference type="ARBA" id="ARBA00007592"/>
    </source>
</evidence>
<dbReference type="EC" id="4.3.3.7" evidence="4 12"/>
<evidence type="ECO:0000256" key="2">
    <source>
        <dbReference type="ARBA" id="ARBA00005120"/>
    </source>
</evidence>
<comment type="subunit">
    <text evidence="12">Homotetramer; dimer of dimers.</text>
</comment>
<evidence type="ECO:0000256" key="1">
    <source>
        <dbReference type="ARBA" id="ARBA00003294"/>
    </source>
</evidence>
<evidence type="ECO:0000256" key="5">
    <source>
        <dbReference type="ARBA" id="ARBA00022490"/>
    </source>
</evidence>
<dbReference type="Pfam" id="PF00701">
    <property type="entry name" value="DHDPS"/>
    <property type="match status" value="1"/>
</dbReference>
<comment type="function">
    <text evidence="1 12">Catalyzes the condensation of (S)-aspartate-beta-semialdehyde [(S)-ASA] and pyruvate to 4-hydroxy-tetrahydrodipicolinate (HTPA).</text>
</comment>
<dbReference type="GO" id="GO:0005829">
    <property type="term" value="C:cytosol"/>
    <property type="evidence" value="ECO:0007669"/>
    <property type="project" value="TreeGrafter"/>
</dbReference>
<keyword evidence="9 12" id="KW-0456">Lyase</keyword>
<evidence type="ECO:0000256" key="6">
    <source>
        <dbReference type="ARBA" id="ARBA00022605"/>
    </source>
</evidence>
<protein>
    <recommendedName>
        <fullName evidence="4 12">4-hydroxy-tetrahydrodipicolinate synthase</fullName>
        <shortName evidence="12">HTPA synthase</shortName>
        <ecNumber evidence="4 12">4.3.3.7</ecNumber>
    </recommendedName>
</protein>
<comment type="subcellular location">
    <subcellularLocation>
        <location evidence="12">Cytoplasm</location>
    </subcellularLocation>
</comment>
<dbReference type="GO" id="GO:0019877">
    <property type="term" value="P:diaminopimelate biosynthetic process"/>
    <property type="evidence" value="ECO:0007669"/>
    <property type="project" value="UniProtKB-UniRule"/>
</dbReference>
<dbReference type="Gene3D" id="3.20.20.70">
    <property type="entry name" value="Aldolase class I"/>
    <property type="match status" value="1"/>
</dbReference>
<gene>
    <name evidence="16" type="primary">dapA_2</name>
    <name evidence="12" type="synonym">dapA</name>
    <name evidence="16" type="ORF">CAFE_37160</name>
</gene>
<accession>A0A6N8I632</accession>
<dbReference type="PRINTS" id="PR00146">
    <property type="entry name" value="DHPICSNTHASE"/>
</dbReference>
<feature type="active site" description="Proton donor/acceptor" evidence="12 14">
    <location>
        <position position="138"/>
    </location>
</feature>
<feature type="site" description="Part of a proton relay during catalysis" evidence="12">
    <location>
        <position position="112"/>
    </location>
</feature>
<evidence type="ECO:0000256" key="14">
    <source>
        <dbReference type="PIRSR" id="PIRSR001365-1"/>
    </source>
</evidence>
<keyword evidence="6 12" id="KW-0028">Amino-acid biosynthesis</keyword>
<dbReference type="AlphaFoldDB" id="A0A6N8I632"/>
<feature type="binding site" evidence="12 15">
    <location>
        <position position="208"/>
    </location>
    <ligand>
        <name>pyruvate</name>
        <dbReference type="ChEBI" id="CHEBI:15361"/>
    </ligand>
</feature>
<dbReference type="CDD" id="cd00950">
    <property type="entry name" value="DHDPS"/>
    <property type="match status" value="1"/>
</dbReference>
<dbReference type="PIRSF" id="PIRSF001365">
    <property type="entry name" value="DHDPS"/>
    <property type="match status" value="1"/>
</dbReference>
<feature type="binding site" evidence="12 15">
    <location>
        <position position="50"/>
    </location>
    <ligand>
        <name>pyruvate</name>
        <dbReference type="ChEBI" id="CHEBI:15361"/>
    </ligand>
</feature>
<keyword evidence="17" id="KW-1185">Reference proteome</keyword>
<comment type="similarity">
    <text evidence="3 12 13">Belongs to the DapA family.</text>
</comment>
<evidence type="ECO:0000256" key="9">
    <source>
        <dbReference type="ARBA" id="ARBA00023239"/>
    </source>
</evidence>
<comment type="caution">
    <text evidence="16">The sequence shown here is derived from an EMBL/GenBank/DDBJ whole genome shotgun (WGS) entry which is preliminary data.</text>
</comment>
<dbReference type="PANTHER" id="PTHR12128">
    <property type="entry name" value="DIHYDRODIPICOLINATE SYNTHASE"/>
    <property type="match status" value="1"/>
</dbReference>
<dbReference type="NCBIfam" id="TIGR00674">
    <property type="entry name" value="dapA"/>
    <property type="match status" value="1"/>
</dbReference>
<feature type="site" description="Part of a proton relay during catalysis" evidence="12">
    <location>
        <position position="49"/>
    </location>
</feature>
<keyword evidence="8 12" id="KW-0457">Lysine biosynthesis</keyword>
<dbReference type="SUPFAM" id="SSF51569">
    <property type="entry name" value="Aldolase"/>
    <property type="match status" value="1"/>
</dbReference>
<keyword evidence="5 12" id="KW-0963">Cytoplasm</keyword>
<dbReference type="GO" id="GO:0009089">
    <property type="term" value="P:lysine biosynthetic process via diaminopimelate"/>
    <property type="evidence" value="ECO:0007669"/>
    <property type="project" value="UniProtKB-UniRule"/>
</dbReference>
<sequence length="297" mass="32769">MMKRLVFTGSGVALVTPMKQDGSVNYEVLERLVDFHIKSGTDAIIACATTGESPVLSHEEHCRIVEFIVKKVDKRIPVIASSGSNDTRYAVELSQSLQDAGADALLLITPYYNKTSQTGFIRHFHYIADRVNLPMILYNIPSRTGCNIKPETYVELAKHPNIVGTKEANGDLAACAKTISLCGDDLAVYSGEDNQTLPILSLGGKGVISVFSNILPKVMKQICMDYLNGDTEASRQSFLKYLELMDALFWDVNPIPVKAAMNDMGFDCGECRLPLTNLSDDLSHKLLEVLKKYQLVE</sequence>
<dbReference type="HAMAP" id="MF_00418">
    <property type="entry name" value="DapA"/>
    <property type="match status" value="1"/>
</dbReference>
<keyword evidence="7 12" id="KW-0220">Diaminopimelate biosynthesis</keyword>
<dbReference type="InterPro" id="IPR002220">
    <property type="entry name" value="DapA-like"/>
</dbReference>
<proteinExistence type="inferred from homology"/>
<evidence type="ECO:0000256" key="15">
    <source>
        <dbReference type="PIRSR" id="PIRSR001365-2"/>
    </source>
</evidence>
<comment type="catalytic activity">
    <reaction evidence="11 12">
        <text>L-aspartate 4-semialdehyde + pyruvate = (2S,4S)-4-hydroxy-2,3,4,5-tetrahydrodipicolinate + H2O + H(+)</text>
        <dbReference type="Rhea" id="RHEA:34171"/>
        <dbReference type="ChEBI" id="CHEBI:15361"/>
        <dbReference type="ChEBI" id="CHEBI:15377"/>
        <dbReference type="ChEBI" id="CHEBI:15378"/>
        <dbReference type="ChEBI" id="CHEBI:67139"/>
        <dbReference type="ChEBI" id="CHEBI:537519"/>
        <dbReference type="EC" id="4.3.3.7"/>
    </reaction>
</comment>
<organism evidence="16 17">
    <name type="scientific">Caproicibacter fermentans</name>
    <dbReference type="NCBI Taxonomy" id="2576756"/>
    <lineage>
        <taxon>Bacteria</taxon>
        <taxon>Bacillati</taxon>
        <taxon>Bacillota</taxon>
        <taxon>Clostridia</taxon>
        <taxon>Eubacteriales</taxon>
        <taxon>Acutalibacteraceae</taxon>
        <taxon>Caproicibacter</taxon>
    </lineage>
</organism>
<name>A0A6N8I632_9FIRM</name>
<evidence type="ECO:0000256" key="10">
    <source>
        <dbReference type="ARBA" id="ARBA00023270"/>
    </source>
</evidence>
<evidence type="ECO:0000313" key="16">
    <source>
        <dbReference type="EMBL" id="MVB12963.1"/>
    </source>
</evidence>
<dbReference type="GO" id="GO:0008840">
    <property type="term" value="F:4-hydroxy-tetrahydrodipicolinate synthase activity"/>
    <property type="evidence" value="ECO:0007669"/>
    <property type="project" value="UniProtKB-UniRule"/>
</dbReference>
<feature type="active site" description="Schiff-base intermediate with substrate" evidence="12 14">
    <location>
        <position position="166"/>
    </location>
</feature>
<evidence type="ECO:0000256" key="11">
    <source>
        <dbReference type="ARBA" id="ARBA00047836"/>
    </source>
</evidence>
<reference evidence="16 17" key="1">
    <citation type="submission" date="2019-09" db="EMBL/GenBank/DDBJ databases">
        <title>Genome sequence of Clostridium sp. EA1.</title>
        <authorList>
            <person name="Poehlein A."/>
            <person name="Bengelsdorf F.R."/>
            <person name="Daniel R."/>
        </authorList>
    </citation>
    <scope>NUCLEOTIDE SEQUENCE [LARGE SCALE GENOMIC DNA]</scope>
    <source>
        <strain evidence="16 17">EA1</strain>
    </source>
</reference>
<evidence type="ECO:0000313" key="17">
    <source>
        <dbReference type="Proteomes" id="UP000469440"/>
    </source>
</evidence>
<dbReference type="EMBL" id="VWXL01000108">
    <property type="protein sequence ID" value="MVB12963.1"/>
    <property type="molecule type" value="Genomic_DNA"/>
</dbReference>
<keyword evidence="10 12" id="KW-0704">Schiff base</keyword>
<dbReference type="SMART" id="SM01130">
    <property type="entry name" value="DHDPS"/>
    <property type="match status" value="1"/>
</dbReference>
<evidence type="ECO:0000256" key="4">
    <source>
        <dbReference type="ARBA" id="ARBA00012086"/>
    </source>
</evidence>
<dbReference type="InterPro" id="IPR005263">
    <property type="entry name" value="DapA"/>
</dbReference>